<organism evidence="1 2">
    <name type="scientific">Levilactobacillus namurensis</name>
    <dbReference type="NCBI Taxonomy" id="380393"/>
    <lineage>
        <taxon>Bacteria</taxon>
        <taxon>Bacillati</taxon>
        <taxon>Bacillota</taxon>
        <taxon>Bacilli</taxon>
        <taxon>Lactobacillales</taxon>
        <taxon>Lactobacillaceae</taxon>
        <taxon>Levilactobacillus</taxon>
    </lineage>
</organism>
<evidence type="ECO:0000313" key="1">
    <source>
        <dbReference type="EMBL" id="MDT7012939.1"/>
    </source>
</evidence>
<sequence length="149" mass="17590">MAPTSSIQVYMASHTTFKKRRWGYRLALPDRTIRRTGATPYAYTGPAMGIVVLIKALRHLRRLRLTHFPLALTTNIKTVELVLTHQRLADWAAHDWPPTIELGDLWQLADAELRHFPAYTIHWAPDRYRRVDWLVKPTRPRRSQHHRRQ</sequence>
<dbReference type="AlphaFoldDB" id="A0AAW8W2E6"/>
<dbReference type="EMBL" id="JAVLAM010000001">
    <property type="protein sequence ID" value="MDT7012939.1"/>
    <property type="molecule type" value="Genomic_DNA"/>
</dbReference>
<dbReference type="RefSeq" id="WP_313844260.1">
    <property type="nucleotide sequence ID" value="NZ_JAVLAM010000001.1"/>
</dbReference>
<accession>A0AAW8W2E6</accession>
<dbReference type="Proteomes" id="UP001254075">
    <property type="component" value="Unassembled WGS sequence"/>
</dbReference>
<evidence type="ECO:0000313" key="2">
    <source>
        <dbReference type="Proteomes" id="UP001254075"/>
    </source>
</evidence>
<gene>
    <name evidence="1" type="ORF">RI532_00645</name>
</gene>
<reference evidence="1" key="1">
    <citation type="submission" date="2023-08" db="EMBL/GenBank/DDBJ databases">
        <authorList>
            <person name="Page C.A."/>
            <person name="Perez-Diaz I.M."/>
        </authorList>
    </citation>
    <scope>NUCLEOTIDE SEQUENCE</scope>
    <source>
        <strain evidence="1">3.8.38</strain>
    </source>
</reference>
<protein>
    <submittedName>
        <fullName evidence="1">Uncharacterized protein</fullName>
    </submittedName>
</protein>
<comment type="caution">
    <text evidence="1">The sequence shown here is derived from an EMBL/GenBank/DDBJ whole genome shotgun (WGS) entry which is preliminary data.</text>
</comment>
<proteinExistence type="predicted"/>
<name>A0AAW8W2E6_9LACO</name>